<dbReference type="Proteomes" id="UP000008311">
    <property type="component" value="Unassembled WGS sequence"/>
</dbReference>
<accession>B9T7G5</accession>
<gene>
    <name evidence="1" type="ORF">RCOM_0018210</name>
</gene>
<sequence length="83" mass="8912">MGLLPGATIVHRVADRYGVTESRRKIADVADVSILNMTVSESLPVNLALATTTESDADTLVSIRIAASRESLERIGRCDSQRA</sequence>
<dbReference type="EMBL" id="EQ974753">
    <property type="protein sequence ID" value="EEF28178.1"/>
    <property type="molecule type" value="Genomic_DNA"/>
</dbReference>
<evidence type="ECO:0000313" key="2">
    <source>
        <dbReference type="Proteomes" id="UP000008311"/>
    </source>
</evidence>
<proteinExistence type="predicted"/>
<name>B9T7G5_RICCO</name>
<dbReference type="AlphaFoldDB" id="B9T7G5"/>
<dbReference type="InParanoid" id="B9T7G5"/>
<organism evidence="1 2">
    <name type="scientific">Ricinus communis</name>
    <name type="common">Castor bean</name>
    <dbReference type="NCBI Taxonomy" id="3988"/>
    <lineage>
        <taxon>Eukaryota</taxon>
        <taxon>Viridiplantae</taxon>
        <taxon>Streptophyta</taxon>
        <taxon>Embryophyta</taxon>
        <taxon>Tracheophyta</taxon>
        <taxon>Spermatophyta</taxon>
        <taxon>Magnoliopsida</taxon>
        <taxon>eudicotyledons</taxon>
        <taxon>Gunneridae</taxon>
        <taxon>Pentapetalae</taxon>
        <taxon>rosids</taxon>
        <taxon>fabids</taxon>
        <taxon>Malpighiales</taxon>
        <taxon>Euphorbiaceae</taxon>
        <taxon>Acalyphoideae</taxon>
        <taxon>Acalypheae</taxon>
        <taxon>Ricinus</taxon>
    </lineage>
</organism>
<protein>
    <submittedName>
        <fullName evidence="1">Uncharacterized protein</fullName>
    </submittedName>
</protein>
<feature type="non-terminal residue" evidence="1">
    <location>
        <position position="83"/>
    </location>
</feature>
<evidence type="ECO:0000313" key="1">
    <source>
        <dbReference type="EMBL" id="EEF28178.1"/>
    </source>
</evidence>
<reference evidence="2" key="1">
    <citation type="journal article" date="2010" name="Nat. Biotechnol.">
        <title>Draft genome sequence of the oilseed species Ricinus communis.</title>
        <authorList>
            <person name="Chan A.P."/>
            <person name="Crabtree J."/>
            <person name="Zhao Q."/>
            <person name="Lorenzi H."/>
            <person name="Orvis J."/>
            <person name="Puiu D."/>
            <person name="Melake-Berhan A."/>
            <person name="Jones K.M."/>
            <person name="Redman J."/>
            <person name="Chen G."/>
            <person name="Cahoon E.B."/>
            <person name="Gedil M."/>
            <person name="Stanke M."/>
            <person name="Haas B.J."/>
            <person name="Wortman J.R."/>
            <person name="Fraser-Liggett C.M."/>
            <person name="Ravel J."/>
            <person name="Rabinowicz P.D."/>
        </authorList>
    </citation>
    <scope>NUCLEOTIDE SEQUENCE [LARGE SCALE GENOMIC DNA]</scope>
    <source>
        <strain evidence="2">cv. Hale</strain>
    </source>
</reference>
<keyword evidence="2" id="KW-1185">Reference proteome</keyword>